<organism evidence="1 2">
    <name type="scientific">Pseudomonas fortuita</name>
    <dbReference type="NCBI Taxonomy" id="3233375"/>
    <lineage>
        <taxon>Bacteria</taxon>
        <taxon>Pseudomonadati</taxon>
        <taxon>Pseudomonadota</taxon>
        <taxon>Gammaproteobacteria</taxon>
        <taxon>Pseudomonadales</taxon>
        <taxon>Pseudomonadaceae</taxon>
        <taxon>Pseudomonas</taxon>
    </lineage>
</organism>
<accession>A0ACD4PB96</accession>
<evidence type="ECO:0000313" key="2">
    <source>
        <dbReference type="Proteomes" id="UP001163982"/>
    </source>
</evidence>
<reference evidence="1" key="1">
    <citation type="journal article" date="2024" name="Int. J. Syst. Evol. Microbiol.">
        <title>Pseudomonas fortuita sp. nov., isolated from the endosphere of a wild yam.</title>
        <authorList>
            <person name="Carlier A."/>
            <person name="Beaumel M."/>
            <person name="Moreau S."/>
            <person name="Acar T."/>
            <person name="Sana T.G."/>
            <person name="Cnockaert M."/>
            <person name="Vandamme P."/>
        </authorList>
    </citation>
    <scope>NUCLEOTIDE SEQUENCE</scope>
    <source>
        <strain evidence="1">GMI12077</strain>
    </source>
</reference>
<sequence length="137" mass="14769">MKVDTDGLSLSGLTVLVVEDDEILRTLLVAILAEMEATCVGFGNADDALIHLLASQGSCSLMIVDHHIPGCIKGMEFISMAHEKWPRVPAILTSGSPLDVSTITPPISYLFKPWSIEELVMTINRALAYETRAGSAD</sequence>
<keyword evidence="2" id="KW-1185">Reference proteome</keyword>
<proteinExistence type="predicted"/>
<gene>
    <name evidence="1" type="ORF">OZ911_08580</name>
</gene>
<dbReference type="Proteomes" id="UP001163982">
    <property type="component" value="Chromosome"/>
</dbReference>
<name>A0ACD4PB96_9PSED</name>
<protein>
    <submittedName>
        <fullName evidence="1">Response regulator</fullName>
    </submittedName>
</protein>
<evidence type="ECO:0000313" key="1">
    <source>
        <dbReference type="EMBL" id="WAP65441.1"/>
    </source>
</evidence>
<dbReference type="EMBL" id="CP114035">
    <property type="protein sequence ID" value="WAP65441.1"/>
    <property type="molecule type" value="Genomic_DNA"/>
</dbReference>